<accession>A0ABR1W7Y5</accession>
<dbReference type="Pfam" id="PF01753">
    <property type="entry name" value="zf-MYND"/>
    <property type="match status" value="1"/>
</dbReference>
<dbReference type="Gene3D" id="6.10.140.2220">
    <property type="match status" value="1"/>
</dbReference>
<evidence type="ECO:0000313" key="7">
    <source>
        <dbReference type="Proteomes" id="UP001446871"/>
    </source>
</evidence>
<comment type="caution">
    <text evidence="6">The sequence shown here is derived from an EMBL/GenBank/DDBJ whole genome shotgun (WGS) entry which is preliminary data.</text>
</comment>
<keyword evidence="1" id="KW-0479">Metal-binding</keyword>
<keyword evidence="3" id="KW-0862">Zinc</keyword>
<evidence type="ECO:0000313" key="6">
    <source>
        <dbReference type="EMBL" id="KAK8078620.1"/>
    </source>
</evidence>
<dbReference type="EMBL" id="JAQQWM010000002">
    <property type="protein sequence ID" value="KAK8078620.1"/>
    <property type="molecule type" value="Genomic_DNA"/>
</dbReference>
<dbReference type="PROSITE" id="PS50865">
    <property type="entry name" value="ZF_MYND_2"/>
    <property type="match status" value="1"/>
</dbReference>
<keyword evidence="7" id="KW-1185">Reference proteome</keyword>
<evidence type="ECO:0000256" key="2">
    <source>
        <dbReference type="ARBA" id="ARBA00022771"/>
    </source>
</evidence>
<dbReference type="SUPFAM" id="SSF144232">
    <property type="entry name" value="HIT/MYND zinc finger-like"/>
    <property type="match status" value="1"/>
</dbReference>
<dbReference type="Proteomes" id="UP001446871">
    <property type="component" value="Unassembled WGS sequence"/>
</dbReference>
<reference evidence="6 7" key="1">
    <citation type="submission" date="2023-01" db="EMBL/GenBank/DDBJ databases">
        <title>Analysis of 21 Apiospora genomes using comparative genomics revels a genus with tremendous synthesis potential of carbohydrate active enzymes and secondary metabolites.</title>
        <authorList>
            <person name="Sorensen T."/>
        </authorList>
    </citation>
    <scope>NUCLEOTIDE SEQUENCE [LARGE SCALE GENOMIC DNA]</scope>
    <source>
        <strain evidence="6 7">CBS 83171</strain>
    </source>
</reference>
<gene>
    <name evidence="6" type="ORF">PG996_004790</name>
</gene>
<organism evidence="6 7">
    <name type="scientific">Apiospora saccharicola</name>
    <dbReference type="NCBI Taxonomy" id="335842"/>
    <lineage>
        <taxon>Eukaryota</taxon>
        <taxon>Fungi</taxon>
        <taxon>Dikarya</taxon>
        <taxon>Ascomycota</taxon>
        <taxon>Pezizomycotina</taxon>
        <taxon>Sordariomycetes</taxon>
        <taxon>Xylariomycetidae</taxon>
        <taxon>Amphisphaeriales</taxon>
        <taxon>Apiosporaceae</taxon>
        <taxon>Apiospora</taxon>
    </lineage>
</organism>
<keyword evidence="2 4" id="KW-0863">Zinc-finger</keyword>
<sequence>MLSSFPTEPCIICLNRTEKLCQRCRRVHYCSRECQIADLPVHRVFCRVIIDHVTPPKKHRAFLFDSVPIKTDGRAVIVDHSCDHPLPTGKPDGPDPKLAFKRYAHRIASVYMRLPYDENAKLEYDIITTNYRTGQKLDRTLVLFSRKDGGMPLPDGNLHTKDPLYLQLLRGFRCEPLNNILKAVYEKRDYELFGPFVLCSFGAEDGVPRDAKLEDVRHMVDYLGRYGRARPEEWAFRDHAAWLHLHGDERVHRFSRGHVFVPTRPLPRSDTFPDSLDPAIIKAQLKKDLRSDATEEDSWNMGGLELQCANNMIKHNCEAMTPIGVSPYSPL</sequence>
<dbReference type="InterPro" id="IPR002893">
    <property type="entry name" value="Znf_MYND"/>
</dbReference>
<proteinExistence type="predicted"/>
<feature type="domain" description="MYND-type" evidence="5">
    <location>
        <begin position="10"/>
        <end position="46"/>
    </location>
</feature>
<evidence type="ECO:0000256" key="3">
    <source>
        <dbReference type="ARBA" id="ARBA00022833"/>
    </source>
</evidence>
<protein>
    <recommendedName>
        <fullName evidence="5">MYND-type domain-containing protein</fullName>
    </recommendedName>
</protein>
<evidence type="ECO:0000256" key="4">
    <source>
        <dbReference type="PROSITE-ProRule" id="PRU00134"/>
    </source>
</evidence>
<evidence type="ECO:0000259" key="5">
    <source>
        <dbReference type="PROSITE" id="PS50865"/>
    </source>
</evidence>
<dbReference type="PROSITE" id="PS01360">
    <property type="entry name" value="ZF_MYND_1"/>
    <property type="match status" value="1"/>
</dbReference>
<name>A0ABR1W7Y5_9PEZI</name>
<evidence type="ECO:0000256" key="1">
    <source>
        <dbReference type="ARBA" id="ARBA00022723"/>
    </source>
</evidence>